<keyword evidence="3" id="KW-1185">Reference proteome</keyword>
<feature type="transmembrane region" description="Helical" evidence="1">
    <location>
        <begin position="28"/>
        <end position="49"/>
    </location>
</feature>
<protein>
    <submittedName>
        <fullName evidence="2">Uncharacterized protein</fullName>
    </submittedName>
</protein>
<name>A0A1X6ZXA4_9RHOB</name>
<accession>A0A1X6ZXA4</accession>
<dbReference type="EMBL" id="FWFP01000009">
    <property type="protein sequence ID" value="SLN64216.1"/>
    <property type="molecule type" value="Genomic_DNA"/>
</dbReference>
<evidence type="ECO:0000313" key="3">
    <source>
        <dbReference type="Proteomes" id="UP000193778"/>
    </source>
</evidence>
<keyword evidence="1" id="KW-0472">Membrane</keyword>
<proteinExistence type="predicted"/>
<keyword evidence="1" id="KW-0812">Transmembrane</keyword>
<reference evidence="3" key="1">
    <citation type="submission" date="2017-03" db="EMBL/GenBank/DDBJ databases">
        <authorList>
            <person name="Rodrigo-Torres L."/>
            <person name="Arahal R.D."/>
            <person name="Lucena T."/>
        </authorList>
    </citation>
    <scope>NUCLEOTIDE SEQUENCE [LARGE SCALE GENOMIC DNA]</scope>
    <source>
        <strain evidence="3">CECT 8411</strain>
    </source>
</reference>
<sequence>MPISLSLGNNWGGFRQIRQRTSKRQHWFCAYVLIGAFSLAVMISTAASAQEVEAPSNTQPAVDGANGELLFGGLFGDGDAYGATGSFAVPLGYQYGLQLDGVAVRLNSSNSDNVDILGTGFHFSWRDPSKDLLGIVAGYVNLGNGLNADFYQGGVEGALHLGRMPIDAIAGVTGGDVIDNDFFVRTMVSHYPTDDISLQLGYAYQNENGSLLYGGAFSFNTQSGIAPSLYLSGKLREGGGNFVETGW</sequence>
<gene>
    <name evidence="2" type="ORF">RUM8411_03202</name>
</gene>
<dbReference type="RefSeq" id="WP_159453910.1">
    <property type="nucleotide sequence ID" value="NZ_FWFP01000009.1"/>
</dbReference>
<dbReference type="Proteomes" id="UP000193778">
    <property type="component" value="Unassembled WGS sequence"/>
</dbReference>
<keyword evidence="1" id="KW-1133">Transmembrane helix</keyword>
<dbReference type="AlphaFoldDB" id="A0A1X6ZXA4"/>
<evidence type="ECO:0000256" key="1">
    <source>
        <dbReference type="SAM" id="Phobius"/>
    </source>
</evidence>
<evidence type="ECO:0000313" key="2">
    <source>
        <dbReference type="EMBL" id="SLN64216.1"/>
    </source>
</evidence>
<organism evidence="2 3">
    <name type="scientific">Ruegeria meonggei</name>
    <dbReference type="NCBI Taxonomy" id="1446476"/>
    <lineage>
        <taxon>Bacteria</taxon>
        <taxon>Pseudomonadati</taxon>
        <taxon>Pseudomonadota</taxon>
        <taxon>Alphaproteobacteria</taxon>
        <taxon>Rhodobacterales</taxon>
        <taxon>Roseobacteraceae</taxon>
        <taxon>Ruegeria</taxon>
    </lineage>
</organism>